<name>A0A518C878_9BACT</name>
<reference evidence="3" key="1">
    <citation type="submission" date="2019-02" db="EMBL/GenBank/DDBJ databases">
        <title>Deep-cultivation of Planctomycetes and their phenomic and genomic characterization uncovers novel biology.</title>
        <authorList>
            <person name="Wiegand S."/>
            <person name="Jogler M."/>
            <person name="Boedeker C."/>
            <person name="Pinto D."/>
            <person name="Vollmers J."/>
            <person name="Rivas-Marin E."/>
            <person name="Kohn T."/>
            <person name="Peeters S.H."/>
            <person name="Heuer A."/>
            <person name="Rast P."/>
            <person name="Oberbeckmann S."/>
            <person name="Bunk B."/>
            <person name="Jeske O."/>
            <person name="Meyerdierks A."/>
            <person name="Storesund J.E."/>
            <person name="Kallscheuer N."/>
            <person name="Luecker S."/>
            <person name="Lage O.M."/>
            <person name="Pohl T."/>
            <person name="Merkel B.J."/>
            <person name="Hornburger P."/>
            <person name="Mueller R.-W."/>
            <person name="Bruemmer F."/>
            <person name="Labrenz M."/>
            <person name="Spormann A.M."/>
            <person name="Op den Camp H."/>
            <person name="Overmann J."/>
            <person name="Amann R."/>
            <person name="Jetten M.S.M."/>
            <person name="Mascher T."/>
            <person name="Medema M.H."/>
            <person name="Devos D.P."/>
            <person name="Kaster A.-K."/>
            <person name="Ovreas L."/>
            <person name="Rohde M."/>
            <person name="Galperin M.Y."/>
            <person name="Jogler C."/>
        </authorList>
    </citation>
    <scope>NUCLEOTIDE SEQUENCE [LARGE SCALE GENOMIC DNA]</scope>
    <source>
        <strain evidence="3">Pan97</strain>
    </source>
</reference>
<evidence type="ECO:0000313" key="2">
    <source>
        <dbReference type="EMBL" id="QDU75431.1"/>
    </source>
</evidence>
<protein>
    <submittedName>
        <fullName evidence="2">Uncharacterized protein</fullName>
    </submittedName>
</protein>
<proteinExistence type="predicted"/>
<accession>A0A518C878</accession>
<dbReference type="KEGG" id="bvo:Pan97_24630"/>
<organism evidence="2 3">
    <name type="scientific">Bremerella volcania</name>
    <dbReference type="NCBI Taxonomy" id="2527984"/>
    <lineage>
        <taxon>Bacteria</taxon>
        <taxon>Pseudomonadati</taxon>
        <taxon>Planctomycetota</taxon>
        <taxon>Planctomycetia</taxon>
        <taxon>Pirellulales</taxon>
        <taxon>Pirellulaceae</taxon>
        <taxon>Bremerella</taxon>
    </lineage>
</organism>
<keyword evidence="3" id="KW-1185">Reference proteome</keyword>
<evidence type="ECO:0000313" key="3">
    <source>
        <dbReference type="Proteomes" id="UP000318626"/>
    </source>
</evidence>
<dbReference type="AlphaFoldDB" id="A0A518C878"/>
<keyword evidence="1" id="KW-0812">Transmembrane</keyword>
<sequence length="130" mass="14908">MKYFVRIIGRATGIVQHIDVEASSEEEVIERFDPSMFDVRIIPPDEIKQAKSELYEHYHQQSHRELESSKKASSNALLFGIAMTVFFVVMVFWVILANINSSSNKQRGNQDGSKMSDAEKALWIKTLQED</sequence>
<keyword evidence="1" id="KW-1133">Transmembrane helix</keyword>
<evidence type="ECO:0000256" key="1">
    <source>
        <dbReference type="SAM" id="Phobius"/>
    </source>
</evidence>
<gene>
    <name evidence="2" type="ORF">Pan97_24630</name>
</gene>
<dbReference type="EMBL" id="CP036289">
    <property type="protein sequence ID" value="QDU75431.1"/>
    <property type="molecule type" value="Genomic_DNA"/>
</dbReference>
<feature type="transmembrane region" description="Helical" evidence="1">
    <location>
        <begin position="76"/>
        <end position="96"/>
    </location>
</feature>
<keyword evidence="1" id="KW-0472">Membrane</keyword>
<dbReference type="Proteomes" id="UP000318626">
    <property type="component" value="Chromosome"/>
</dbReference>